<reference evidence="7" key="1">
    <citation type="submission" date="2025-08" db="UniProtKB">
        <authorList>
            <consortium name="Ensembl"/>
        </authorList>
    </citation>
    <scope>IDENTIFICATION</scope>
</reference>
<dbReference type="PANTHER" id="PTHR21041:SF2">
    <property type="entry name" value="DENDRITIC CELL-SPECIFIC TRANSMEMBRANE PROTEIN"/>
    <property type="match status" value="1"/>
</dbReference>
<dbReference type="GO" id="GO:0005789">
    <property type="term" value="C:endoplasmic reticulum membrane"/>
    <property type="evidence" value="ECO:0007669"/>
    <property type="project" value="TreeGrafter"/>
</dbReference>
<dbReference type="InterPro" id="IPR012858">
    <property type="entry name" value="DC_STAMP-like"/>
</dbReference>
<dbReference type="Ensembl" id="ENSVKKT00000027277.1">
    <property type="protein sequence ID" value="ENSVKKP00000026625.1"/>
    <property type="gene ID" value="ENSVKKG00000017350.1"/>
</dbReference>
<evidence type="ECO:0000256" key="5">
    <source>
        <dbReference type="SAM" id="Phobius"/>
    </source>
</evidence>
<dbReference type="Proteomes" id="UP000694545">
    <property type="component" value="Unplaced"/>
</dbReference>
<evidence type="ECO:0000256" key="1">
    <source>
        <dbReference type="ARBA" id="ARBA00004141"/>
    </source>
</evidence>
<organism evidence="7 8">
    <name type="scientific">Varanus komodoensis</name>
    <name type="common">Komodo dragon</name>
    <dbReference type="NCBI Taxonomy" id="61221"/>
    <lineage>
        <taxon>Eukaryota</taxon>
        <taxon>Metazoa</taxon>
        <taxon>Chordata</taxon>
        <taxon>Craniata</taxon>
        <taxon>Vertebrata</taxon>
        <taxon>Euteleostomi</taxon>
        <taxon>Lepidosauria</taxon>
        <taxon>Squamata</taxon>
        <taxon>Bifurcata</taxon>
        <taxon>Unidentata</taxon>
        <taxon>Episquamata</taxon>
        <taxon>Toxicofera</taxon>
        <taxon>Anguimorpha</taxon>
        <taxon>Paleoanguimorpha</taxon>
        <taxon>Varanoidea</taxon>
        <taxon>Varanidae</taxon>
        <taxon>Varanus</taxon>
    </lineage>
</organism>
<evidence type="ECO:0000313" key="7">
    <source>
        <dbReference type="Ensembl" id="ENSVKKP00000026625.1"/>
    </source>
</evidence>
<feature type="transmembrane region" description="Helical" evidence="5">
    <location>
        <begin position="278"/>
        <end position="303"/>
    </location>
</feature>
<dbReference type="OMA" id="CFKHLRC"/>
<keyword evidence="3 5" id="KW-1133">Transmembrane helix</keyword>
<feature type="transmembrane region" description="Helical" evidence="5">
    <location>
        <begin position="196"/>
        <end position="213"/>
    </location>
</feature>
<keyword evidence="2 5" id="KW-0812">Transmembrane</keyword>
<evidence type="ECO:0000256" key="3">
    <source>
        <dbReference type="ARBA" id="ARBA00022989"/>
    </source>
</evidence>
<dbReference type="InterPro" id="IPR051856">
    <property type="entry name" value="CSR-E3_Ligase_Protein"/>
</dbReference>
<feature type="domain" description="Dendritic cell-specific transmembrane protein-like" evidence="6">
    <location>
        <begin position="224"/>
        <end position="399"/>
    </location>
</feature>
<evidence type="ECO:0000256" key="2">
    <source>
        <dbReference type="ARBA" id="ARBA00022692"/>
    </source>
</evidence>
<comment type="subcellular location">
    <subcellularLocation>
        <location evidence="1">Membrane</location>
        <topology evidence="1">Multi-pass membrane protein</topology>
    </subcellularLocation>
</comment>
<dbReference type="GO" id="GO:0009986">
    <property type="term" value="C:cell surface"/>
    <property type="evidence" value="ECO:0007669"/>
    <property type="project" value="TreeGrafter"/>
</dbReference>
<evidence type="ECO:0000313" key="8">
    <source>
        <dbReference type="Proteomes" id="UP000694545"/>
    </source>
</evidence>
<evidence type="ECO:0000256" key="4">
    <source>
        <dbReference type="ARBA" id="ARBA00023136"/>
    </source>
</evidence>
<proteinExistence type="predicted"/>
<protein>
    <submittedName>
        <fullName evidence="7">Dendrocyte expressed seven transmembrane protein</fullName>
    </submittedName>
</protein>
<dbReference type="Pfam" id="PF07782">
    <property type="entry name" value="DC_STAMP"/>
    <property type="match status" value="1"/>
</dbReference>
<accession>A0A8D2LTP5</accession>
<evidence type="ECO:0000259" key="6">
    <source>
        <dbReference type="Pfam" id="PF07782"/>
    </source>
</evidence>
<dbReference type="PANTHER" id="PTHR21041">
    <property type="entry name" value="DENDRITIC CELL-SPECIFIC TRANSMEMBRANE PROTEIN"/>
    <property type="match status" value="1"/>
</dbReference>
<reference evidence="7" key="2">
    <citation type="submission" date="2025-09" db="UniProtKB">
        <authorList>
            <consortium name="Ensembl"/>
        </authorList>
    </citation>
    <scope>IDENTIFICATION</scope>
</reference>
<sequence>TAIWMNGREIKFLPWTQLNCAATLSHVSDTGYSLVMEYLMFSIAIFAFSWIMLSIGLCFFRFLRCFAALFFLSCGLREGRNSLIAAGTGVVVAGNLQNIFHNLKQLAESVICIIESQCFSFLGHYIEAIRWIYHQTKNLSNPFKDVVSLESKLNVSYSVSDEDLKLRLNKTKLYIENITNQISSLLTLQSYLGKKVLPLLGMAFILLGTYLFIRKFLSPHNLKFKNAYITNEFIRYNEKLRQQQKPSVLPLSKEERKLYTVVPSFCQTRKDRKHTARFFLPVLTNLCIWALFAAVDYLLYWLIFSVSKHLQDLPELEVHLKLYYHVKGHQTILHPKHLFYLSCIPKPNFALSATWTHLGAIVFSLTVLGLLTSTLTQLKILVITSFFPSTGMKRIKYLHKKLLNRRSKFSERNMKKKPHLFATVNYKQYEM</sequence>
<name>A0A8D2LTP5_VARKO</name>
<keyword evidence="8" id="KW-1185">Reference proteome</keyword>
<feature type="transmembrane region" description="Helical" evidence="5">
    <location>
        <begin position="38"/>
        <end position="63"/>
    </location>
</feature>
<keyword evidence="4 5" id="KW-0472">Membrane</keyword>
<dbReference type="AlphaFoldDB" id="A0A8D2LTP5"/>